<reference evidence="7 8" key="1">
    <citation type="submission" date="2018-10" db="EMBL/GenBank/DDBJ databases">
        <title>A high-quality apple genome assembly.</title>
        <authorList>
            <person name="Hu J."/>
        </authorList>
    </citation>
    <scope>NUCLEOTIDE SEQUENCE [LARGE SCALE GENOMIC DNA]</scope>
    <source>
        <strain evidence="8">cv. HFTH1</strain>
        <tissue evidence="7">Young leaf</tissue>
    </source>
</reference>
<sequence length="425" mass="47925">MVLKLPSMRTSNISSWCSGYLLWILALLVTLILLGAISRSSPNVFSRYGNKNQLSVGVPLKGNANPPIFAYWICGTKGESERILRLLKAIYHPRNRYLLQLDSCSSDYDRGQLALSVQAEEVFRNYGNVYVVGKSFALIQMGSSALAATLHAAALHLKLSTDWDWFITLSASDYPLMNQDDLLHAFALLPRNTNFIHFTNKTGWKEQTDRIVNDPNLYLQEVAPLLYAVEKRTMPDAFKIFGGSPWPILTRDFMDYCVKGWDNFPRKLLMYLSNVPYPLESYFHTIICSSPEFKNSAVNNDLRYILWDTSALGKAKVLNMSHYDQMLASRAAFARPFQTDDDPVLNKIDESVLNRTSKGLVPGEWCPGIGRSKSLENSTPDKEELCPSWGNINHVTPGPRGISLREFLAKLAVEGRFTTGHCQEH</sequence>
<evidence type="ECO:0000256" key="4">
    <source>
        <dbReference type="ARBA" id="ARBA00023136"/>
    </source>
</evidence>
<keyword evidence="6" id="KW-0812">Transmembrane</keyword>
<keyword evidence="8" id="KW-1185">Reference proteome</keyword>
<comment type="subcellular location">
    <subcellularLocation>
        <location evidence="1">Membrane</location>
        <topology evidence="1">Single-pass type II membrane protein</topology>
    </subcellularLocation>
</comment>
<keyword evidence="2" id="KW-0328">Glycosyltransferase</keyword>
<dbReference type="PANTHER" id="PTHR45719">
    <property type="entry name" value="GLYCOSYLTRANSFERASE"/>
    <property type="match status" value="1"/>
</dbReference>
<evidence type="ECO:0000313" key="7">
    <source>
        <dbReference type="EMBL" id="RXH67637.1"/>
    </source>
</evidence>
<protein>
    <submittedName>
        <fullName evidence="7">Uncharacterized protein</fullName>
    </submittedName>
</protein>
<dbReference type="AlphaFoldDB" id="A0A498HE98"/>
<name>A0A498HE98_MALDO</name>
<feature type="transmembrane region" description="Helical" evidence="6">
    <location>
        <begin position="20"/>
        <end position="37"/>
    </location>
</feature>
<dbReference type="InterPro" id="IPR003406">
    <property type="entry name" value="Glyco_trans_14"/>
</dbReference>
<proteinExistence type="predicted"/>
<evidence type="ECO:0000313" key="8">
    <source>
        <dbReference type="Proteomes" id="UP000290289"/>
    </source>
</evidence>
<comment type="caution">
    <text evidence="7">The sequence shown here is derived from an EMBL/GenBank/DDBJ whole genome shotgun (WGS) entry which is preliminary data.</text>
</comment>
<evidence type="ECO:0000256" key="2">
    <source>
        <dbReference type="ARBA" id="ARBA00022676"/>
    </source>
</evidence>
<gene>
    <name evidence="7" type="ORF">DVH24_027784</name>
</gene>
<keyword evidence="3" id="KW-0808">Transferase</keyword>
<keyword evidence="5" id="KW-0325">Glycoprotein</keyword>
<dbReference type="GO" id="GO:0016020">
    <property type="term" value="C:membrane"/>
    <property type="evidence" value="ECO:0007669"/>
    <property type="project" value="UniProtKB-SubCell"/>
</dbReference>
<evidence type="ECO:0000256" key="5">
    <source>
        <dbReference type="ARBA" id="ARBA00023180"/>
    </source>
</evidence>
<dbReference type="Pfam" id="PF02485">
    <property type="entry name" value="Branch"/>
    <property type="match status" value="1"/>
</dbReference>
<dbReference type="InterPro" id="IPR044610">
    <property type="entry name" value="GLCAT14A/B/C"/>
</dbReference>
<dbReference type="Proteomes" id="UP000290289">
    <property type="component" value="Chromosome 17"/>
</dbReference>
<keyword evidence="4 6" id="KW-0472">Membrane</keyword>
<dbReference type="PANTHER" id="PTHR45719:SF11">
    <property type="entry name" value="OS01G0121800 PROTEIN"/>
    <property type="match status" value="1"/>
</dbReference>
<organism evidence="7 8">
    <name type="scientific">Malus domestica</name>
    <name type="common">Apple</name>
    <name type="synonym">Pyrus malus</name>
    <dbReference type="NCBI Taxonomy" id="3750"/>
    <lineage>
        <taxon>Eukaryota</taxon>
        <taxon>Viridiplantae</taxon>
        <taxon>Streptophyta</taxon>
        <taxon>Embryophyta</taxon>
        <taxon>Tracheophyta</taxon>
        <taxon>Spermatophyta</taxon>
        <taxon>Magnoliopsida</taxon>
        <taxon>eudicotyledons</taxon>
        <taxon>Gunneridae</taxon>
        <taxon>Pentapetalae</taxon>
        <taxon>rosids</taxon>
        <taxon>fabids</taxon>
        <taxon>Rosales</taxon>
        <taxon>Rosaceae</taxon>
        <taxon>Amygdaloideae</taxon>
        <taxon>Maleae</taxon>
        <taxon>Malus</taxon>
    </lineage>
</organism>
<dbReference type="EMBL" id="RDQH01000343">
    <property type="protein sequence ID" value="RXH67637.1"/>
    <property type="molecule type" value="Genomic_DNA"/>
</dbReference>
<keyword evidence="6" id="KW-1133">Transmembrane helix</keyword>
<evidence type="ECO:0000256" key="1">
    <source>
        <dbReference type="ARBA" id="ARBA00004606"/>
    </source>
</evidence>
<accession>A0A498HE98</accession>
<evidence type="ECO:0000256" key="3">
    <source>
        <dbReference type="ARBA" id="ARBA00022679"/>
    </source>
</evidence>
<dbReference type="GO" id="GO:0015020">
    <property type="term" value="F:glucuronosyltransferase activity"/>
    <property type="evidence" value="ECO:0007669"/>
    <property type="project" value="InterPro"/>
</dbReference>
<evidence type="ECO:0000256" key="6">
    <source>
        <dbReference type="SAM" id="Phobius"/>
    </source>
</evidence>